<dbReference type="Proteomes" id="UP000026915">
    <property type="component" value="Chromosome 9"/>
</dbReference>
<accession>A0A061GN94</accession>
<sequence>MNYSVLPSWVTVVRCLTEIYSIIYVFCLMSSARNLKRCCSPWVLGLGTVAHLVGVFGKKDEDLL</sequence>
<keyword evidence="1" id="KW-1133">Transmembrane helix</keyword>
<evidence type="ECO:0000313" key="3">
    <source>
        <dbReference type="Proteomes" id="UP000026915"/>
    </source>
</evidence>
<protein>
    <submittedName>
        <fullName evidence="2">Uncharacterized protein</fullName>
    </submittedName>
</protein>
<reference evidence="2 3" key="1">
    <citation type="journal article" date="2013" name="Genome Biol.">
        <title>The genome sequence of the most widely cultivated cacao type and its use to identify candidate genes regulating pod color.</title>
        <authorList>
            <person name="Motamayor J.C."/>
            <person name="Mockaitis K."/>
            <person name="Schmutz J."/>
            <person name="Haiminen N."/>
            <person name="Iii D.L."/>
            <person name="Cornejo O."/>
            <person name="Findley S.D."/>
            <person name="Zheng P."/>
            <person name="Utro F."/>
            <person name="Royaert S."/>
            <person name="Saski C."/>
            <person name="Jenkins J."/>
            <person name="Podicheti R."/>
            <person name="Zhao M."/>
            <person name="Scheffler B.E."/>
            <person name="Stack J.C."/>
            <person name="Feltus F.A."/>
            <person name="Mustiga G.M."/>
            <person name="Amores F."/>
            <person name="Phillips W."/>
            <person name="Marelli J.P."/>
            <person name="May G.D."/>
            <person name="Shapiro H."/>
            <person name="Ma J."/>
            <person name="Bustamante C.D."/>
            <person name="Schnell R.J."/>
            <person name="Main D."/>
            <person name="Gilbert D."/>
            <person name="Parida L."/>
            <person name="Kuhn D.N."/>
        </authorList>
    </citation>
    <scope>NUCLEOTIDE SEQUENCE [LARGE SCALE GENOMIC DNA]</scope>
    <source>
        <strain evidence="3">cv. Matina 1-6</strain>
    </source>
</reference>
<gene>
    <name evidence="2" type="ORF">TCM_038033</name>
</gene>
<evidence type="ECO:0000256" key="1">
    <source>
        <dbReference type="SAM" id="Phobius"/>
    </source>
</evidence>
<dbReference type="AlphaFoldDB" id="A0A061GN94"/>
<dbReference type="EMBL" id="CM001887">
    <property type="protein sequence ID" value="EOY30996.1"/>
    <property type="molecule type" value="Genomic_DNA"/>
</dbReference>
<organism evidence="2 3">
    <name type="scientific">Theobroma cacao</name>
    <name type="common">Cacao</name>
    <name type="synonym">Cocoa</name>
    <dbReference type="NCBI Taxonomy" id="3641"/>
    <lineage>
        <taxon>Eukaryota</taxon>
        <taxon>Viridiplantae</taxon>
        <taxon>Streptophyta</taxon>
        <taxon>Embryophyta</taxon>
        <taxon>Tracheophyta</taxon>
        <taxon>Spermatophyta</taxon>
        <taxon>Magnoliopsida</taxon>
        <taxon>eudicotyledons</taxon>
        <taxon>Gunneridae</taxon>
        <taxon>Pentapetalae</taxon>
        <taxon>rosids</taxon>
        <taxon>malvids</taxon>
        <taxon>Malvales</taxon>
        <taxon>Malvaceae</taxon>
        <taxon>Byttnerioideae</taxon>
        <taxon>Theobroma</taxon>
    </lineage>
</organism>
<keyword evidence="3" id="KW-1185">Reference proteome</keyword>
<evidence type="ECO:0000313" key="2">
    <source>
        <dbReference type="EMBL" id="EOY30996.1"/>
    </source>
</evidence>
<name>A0A061GN94_THECC</name>
<feature type="transmembrane region" description="Helical" evidence="1">
    <location>
        <begin position="6"/>
        <end position="27"/>
    </location>
</feature>
<feature type="transmembrane region" description="Helical" evidence="1">
    <location>
        <begin position="39"/>
        <end position="57"/>
    </location>
</feature>
<keyword evidence="1" id="KW-0472">Membrane</keyword>
<dbReference type="HOGENOM" id="CLU_2872169_0_0_1"/>
<dbReference type="Gramene" id="EOY30996">
    <property type="protein sequence ID" value="EOY30996"/>
    <property type="gene ID" value="TCM_038033"/>
</dbReference>
<dbReference type="InParanoid" id="A0A061GN94"/>
<proteinExistence type="predicted"/>
<keyword evidence="1" id="KW-0812">Transmembrane</keyword>